<dbReference type="Pfam" id="PF13400">
    <property type="entry name" value="Tad"/>
    <property type="match status" value="1"/>
</dbReference>
<evidence type="ECO:0000313" key="3">
    <source>
        <dbReference type="EMBL" id="MBB5109361.1"/>
    </source>
</evidence>
<evidence type="ECO:0000259" key="2">
    <source>
        <dbReference type="Pfam" id="PF13400"/>
    </source>
</evidence>
<name>A0A7W8EYX6_STRST</name>
<reference evidence="3 4" key="1">
    <citation type="submission" date="2020-08" db="EMBL/GenBank/DDBJ databases">
        <title>Genomic Encyclopedia of Type Strains, Phase III (KMG-III): the genomes of soil and plant-associated and newly described type strains.</title>
        <authorList>
            <person name="Whitman W."/>
        </authorList>
    </citation>
    <scope>NUCLEOTIDE SEQUENCE [LARGE SCALE GENOMIC DNA]</scope>
    <source>
        <strain evidence="3 4">CECT 3146</strain>
    </source>
</reference>
<sequence length="159" mass="16653">MKTSSWRERHRRMRAGSRFACRPACDDGSVTLYFIGFALVMLLLLAVLVDGGRLMMADADADDIAAEAARAAGQEINGPAAITGEGTRADRQRAVAAAQAFLAGAGATGSVQVAEDGQSIAITVHATYQPLLLGGFGYSRMQVTAHADVTLQRTDPGEA</sequence>
<keyword evidence="4" id="KW-1185">Reference proteome</keyword>
<keyword evidence="1" id="KW-0812">Transmembrane</keyword>
<gene>
    <name evidence="3" type="ORF">FHS40_008489</name>
</gene>
<accession>A0A7W8EYX6</accession>
<dbReference type="Proteomes" id="UP000549009">
    <property type="component" value="Unassembled WGS sequence"/>
</dbReference>
<keyword evidence="1" id="KW-0472">Membrane</keyword>
<comment type="caution">
    <text evidence="3">The sequence shown here is derived from an EMBL/GenBank/DDBJ whole genome shotgun (WGS) entry which is preliminary data.</text>
</comment>
<dbReference type="RefSeq" id="WP_184926353.1">
    <property type="nucleotide sequence ID" value="NZ_BMSQ01000030.1"/>
</dbReference>
<dbReference type="InterPro" id="IPR028087">
    <property type="entry name" value="Tad_N"/>
</dbReference>
<protein>
    <submittedName>
        <fullName evidence="3">Flp pilus assembly protein TadG</fullName>
    </submittedName>
</protein>
<feature type="domain" description="Putative Flp pilus-assembly TadG-like N-terminal" evidence="2">
    <location>
        <begin position="28"/>
        <end position="74"/>
    </location>
</feature>
<evidence type="ECO:0000313" key="4">
    <source>
        <dbReference type="Proteomes" id="UP000549009"/>
    </source>
</evidence>
<keyword evidence="1" id="KW-1133">Transmembrane helix</keyword>
<dbReference type="AlphaFoldDB" id="A0A7W8EYX6"/>
<dbReference type="EMBL" id="JACHJD010000026">
    <property type="protein sequence ID" value="MBB5109361.1"/>
    <property type="molecule type" value="Genomic_DNA"/>
</dbReference>
<feature type="transmembrane region" description="Helical" evidence="1">
    <location>
        <begin position="30"/>
        <end position="49"/>
    </location>
</feature>
<organism evidence="3 4">
    <name type="scientific">Streptomyces spectabilis</name>
    <dbReference type="NCBI Taxonomy" id="68270"/>
    <lineage>
        <taxon>Bacteria</taxon>
        <taxon>Bacillati</taxon>
        <taxon>Actinomycetota</taxon>
        <taxon>Actinomycetes</taxon>
        <taxon>Kitasatosporales</taxon>
        <taxon>Streptomycetaceae</taxon>
        <taxon>Streptomyces</taxon>
    </lineage>
</organism>
<proteinExistence type="predicted"/>
<evidence type="ECO:0000256" key="1">
    <source>
        <dbReference type="SAM" id="Phobius"/>
    </source>
</evidence>